<dbReference type="SUPFAM" id="SSF54292">
    <property type="entry name" value="2Fe-2S ferredoxin-like"/>
    <property type="match status" value="1"/>
</dbReference>
<dbReference type="FunFam" id="3.10.20.30:FF:000015">
    <property type="entry name" value="Aldehyde oxidase 1"/>
    <property type="match status" value="1"/>
</dbReference>
<feature type="binding site" evidence="20">
    <location>
        <position position="62"/>
    </location>
    <ligand>
        <name>[2Fe-2S] cluster</name>
        <dbReference type="ChEBI" id="CHEBI:190135"/>
        <label>1</label>
    </ligand>
</feature>
<dbReference type="SUPFAM" id="SSF47741">
    <property type="entry name" value="CO dehydrogenase ISP C-domain like"/>
    <property type="match status" value="1"/>
</dbReference>
<dbReference type="InterPro" id="IPR016208">
    <property type="entry name" value="Ald_Oxase/xanthine_DH-like"/>
</dbReference>
<dbReference type="GO" id="GO:0051537">
    <property type="term" value="F:2 iron, 2 sulfur cluster binding"/>
    <property type="evidence" value="ECO:0007669"/>
    <property type="project" value="UniProtKB-KW"/>
</dbReference>
<evidence type="ECO:0000256" key="17">
    <source>
        <dbReference type="ARBA" id="ARBA00049517"/>
    </source>
</evidence>
<dbReference type="Gene3D" id="3.30.390.50">
    <property type="entry name" value="CO dehydrogenase flavoprotein, C-terminal domain"/>
    <property type="match status" value="1"/>
</dbReference>
<evidence type="ECO:0000256" key="12">
    <source>
        <dbReference type="ARBA" id="ARBA00023014"/>
    </source>
</evidence>
<comment type="cofactor">
    <cofactor evidence="20">
        <name>[2Fe-2S] cluster</name>
        <dbReference type="ChEBI" id="CHEBI:190135"/>
    </cofactor>
    <text evidence="20">Binds 2 [2Fe-2S] clusters.</text>
</comment>
<dbReference type="Gene3D" id="3.30.465.10">
    <property type="match status" value="1"/>
</dbReference>
<feature type="binding site" evidence="19">
    <location>
        <position position="903"/>
    </location>
    <ligand>
        <name>substrate</name>
    </ligand>
</feature>
<evidence type="ECO:0000313" key="23">
    <source>
        <dbReference type="Proteomes" id="UP000492821"/>
    </source>
</evidence>
<dbReference type="InterPro" id="IPR016169">
    <property type="entry name" value="FAD-bd_PCMH_sub2"/>
</dbReference>
<reference evidence="23" key="1">
    <citation type="journal article" date="2013" name="Genetics">
        <title>The draft genome and transcriptome of Panagrellus redivivus are shaped by the harsh demands of a free-living lifestyle.</title>
        <authorList>
            <person name="Srinivasan J."/>
            <person name="Dillman A.R."/>
            <person name="Macchietto M.G."/>
            <person name="Heikkinen L."/>
            <person name="Lakso M."/>
            <person name="Fracchia K.M."/>
            <person name="Antoshechkin I."/>
            <person name="Mortazavi A."/>
            <person name="Wong G."/>
            <person name="Sternberg P.W."/>
        </authorList>
    </citation>
    <scope>NUCLEOTIDE SEQUENCE [LARGE SCALE GENOMIC DNA]</scope>
    <source>
        <strain evidence="23">MT8872</strain>
    </source>
</reference>
<dbReference type="InterPro" id="IPR036683">
    <property type="entry name" value="CO_DH_flav_C_dom_sf"/>
</dbReference>
<feature type="domain" description="FAD-binding PCMH-type" evidence="22">
    <location>
        <begin position="252"/>
        <end position="438"/>
    </location>
</feature>
<dbReference type="InterPro" id="IPR002888">
    <property type="entry name" value="2Fe-2S-bd"/>
</dbReference>
<feature type="binding site" evidence="20">
    <location>
        <position position="57"/>
    </location>
    <ligand>
        <name>[2Fe-2S] cluster</name>
        <dbReference type="ChEBI" id="CHEBI:190135"/>
        <label>1</label>
    </ligand>
</feature>
<evidence type="ECO:0000256" key="3">
    <source>
        <dbReference type="ARBA" id="ARBA00006849"/>
    </source>
</evidence>
<evidence type="ECO:0000256" key="15">
    <source>
        <dbReference type="ARBA" id="ARBA00034078"/>
    </source>
</evidence>
<keyword evidence="11 20" id="KW-0408">Iron</keyword>
<name>A0A7E4VC18_PANRE</name>
<dbReference type="FunFam" id="3.30.465.10:FF:000004">
    <property type="entry name" value="Xanthine dehydrogenase/oxidase"/>
    <property type="match status" value="1"/>
</dbReference>
<feature type="binding site" evidence="20">
    <location>
        <position position="131"/>
    </location>
    <ligand>
        <name>[2Fe-2S] cluster</name>
        <dbReference type="ChEBI" id="CHEBI:190135"/>
        <label>2</label>
    </ligand>
</feature>
<feature type="binding site" evidence="19">
    <location>
        <position position="825"/>
    </location>
    <ligand>
        <name>substrate</name>
    </ligand>
</feature>
<dbReference type="SMART" id="SM01008">
    <property type="entry name" value="Ald_Xan_dh_C"/>
    <property type="match status" value="1"/>
</dbReference>
<dbReference type="InterPro" id="IPR001041">
    <property type="entry name" value="2Fe-2S_ferredoxin-type"/>
</dbReference>
<keyword evidence="5 20" id="KW-0500">Molybdenum</keyword>
<dbReference type="NCBIfam" id="TIGR02963">
    <property type="entry name" value="xanthine_xdhA"/>
    <property type="match status" value="1"/>
</dbReference>
<evidence type="ECO:0000256" key="6">
    <source>
        <dbReference type="ARBA" id="ARBA00022630"/>
    </source>
</evidence>
<comment type="similarity">
    <text evidence="3">Belongs to the xanthine dehydrogenase family.</text>
</comment>
<dbReference type="GO" id="GO:0005777">
    <property type="term" value="C:peroxisome"/>
    <property type="evidence" value="ECO:0007669"/>
    <property type="project" value="UniProtKB-SubCell"/>
</dbReference>
<dbReference type="PROSITE" id="PS00197">
    <property type="entry name" value="2FE2S_FER_1"/>
    <property type="match status" value="1"/>
</dbReference>
<feature type="binding site" evidence="19">
    <location>
        <position position="383"/>
    </location>
    <ligand>
        <name>FAD</name>
        <dbReference type="ChEBI" id="CHEBI:57692"/>
    </ligand>
</feature>
<dbReference type="InterPro" id="IPR036318">
    <property type="entry name" value="FAD-bd_PCMH-like_sf"/>
</dbReference>
<evidence type="ECO:0000256" key="4">
    <source>
        <dbReference type="ARBA" id="ARBA00013123"/>
    </source>
</evidence>
<evidence type="ECO:0000256" key="19">
    <source>
        <dbReference type="PIRSR" id="PIRSR000127-2"/>
    </source>
</evidence>
<keyword evidence="9 19" id="KW-0274">FAD</keyword>
<feature type="binding site" evidence="19">
    <location>
        <position position="446"/>
    </location>
    <ligand>
        <name>FAD</name>
        <dbReference type="ChEBI" id="CHEBI:57692"/>
    </ligand>
</feature>
<dbReference type="Gene3D" id="3.30.365.10">
    <property type="entry name" value="Aldehyde oxidase/xanthine dehydrogenase, molybdopterin binding domain"/>
    <property type="match status" value="4"/>
</dbReference>
<evidence type="ECO:0000256" key="1">
    <source>
        <dbReference type="ARBA" id="ARBA00001974"/>
    </source>
</evidence>
<keyword evidence="12 20" id="KW-0411">Iron-sulfur</keyword>
<organism evidence="23 24">
    <name type="scientific">Panagrellus redivivus</name>
    <name type="common">Microworm</name>
    <dbReference type="NCBI Taxonomy" id="6233"/>
    <lineage>
        <taxon>Eukaryota</taxon>
        <taxon>Metazoa</taxon>
        <taxon>Ecdysozoa</taxon>
        <taxon>Nematoda</taxon>
        <taxon>Chromadorea</taxon>
        <taxon>Rhabditida</taxon>
        <taxon>Tylenchina</taxon>
        <taxon>Panagrolaimomorpha</taxon>
        <taxon>Panagrolaimoidea</taxon>
        <taxon>Panagrolaimidae</taxon>
        <taxon>Panagrellus</taxon>
    </lineage>
</organism>
<evidence type="ECO:0000259" key="22">
    <source>
        <dbReference type="PROSITE" id="PS51387"/>
    </source>
</evidence>
<dbReference type="Pfam" id="PF00111">
    <property type="entry name" value="Fer2"/>
    <property type="match status" value="1"/>
</dbReference>
<dbReference type="Gene3D" id="3.10.20.30">
    <property type="match status" value="1"/>
</dbReference>
<feature type="binding site" evidence="19">
    <location>
        <begin position="280"/>
        <end position="287"/>
    </location>
    <ligand>
        <name>FAD</name>
        <dbReference type="ChEBI" id="CHEBI:57692"/>
    </ligand>
</feature>
<evidence type="ECO:0000256" key="14">
    <source>
        <dbReference type="ARBA" id="ARBA00023140"/>
    </source>
</evidence>
<evidence type="ECO:0000256" key="13">
    <source>
        <dbReference type="ARBA" id="ARBA00023027"/>
    </source>
</evidence>
<dbReference type="InterPro" id="IPR036856">
    <property type="entry name" value="Ald_Oxase/Xan_DH_a/b_sf"/>
</dbReference>
<dbReference type="SUPFAM" id="SSF56003">
    <property type="entry name" value="Molybdenum cofactor-binding domain"/>
    <property type="match status" value="1"/>
</dbReference>
<evidence type="ECO:0000259" key="21">
    <source>
        <dbReference type="PROSITE" id="PS51085"/>
    </source>
</evidence>
<feature type="binding site" evidence="20">
    <location>
        <position position="165"/>
    </location>
    <ligand>
        <name>[2Fe-2S] cluster</name>
        <dbReference type="ChEBI" id="CHEBI:190135"/>
        <label>2</label>
    </ligand>
</feature>
<dbReference type="Pfam" id="PF03450">
    <property type="entry name" value="CO_deh_flav_C"/>
    <property type="match status" value="1"/>
</dbReference>
<evidence type="ECO:0000256" key="16">
    <source>
        <dbReference type="ARBA" id="ARBA00049017"/>
    </source>
</evidence>
<feature type="binding site" evidence="20">
    <location>
        <position position="128"/>
    </location>
    <ligand>
        <name>[2Fe-2S] cluster</name>
        <dbReference type="ChEBI" id="CHEBI:190135"/>
        <label>2</label>
    </ligand>
</feature>
<dbReference type="InterPro" id="IPR037165">
    <property type="entry name" value="AldOxase/xan_DH_Mopterin-bd_sf"/>
</dbReference>
<feature type="binding site" evidence="19">
    <location>
        <position position="937"/>
    </location>
    <ligand>
        <name>substrate</name>
    </ligand>
</feature>
<sequence length="1354" mass="150090">MVASKKPIEAEVSLYDFTELVFYVNGKKIVDGGIDPRTTLAVYLRDKLKLFGTKIGCNEGGCGACVVMISDMDPVTEKIRHYSANSCLTPVCAVFGKAVTTVEGLGSTVQKKLHPIQERLSIAHGSQCGFCTPGFVMAMYALLRTNPTPTEKDVDEALQGNLCRCTGYRPILEAFYSFTKNGLAKAPTKKDEMNGFCALGENCCKNQKAVPERAEKAKLSTFDQCSTYDPTQELIFPPELKLGEYHKRSFALTFGGVTWFQPTSLTELLRLKREHPHARLISGNSELAVELKFRFIELPLAINPKQVAELREHRVEEDGIYMGLGLSLTEMKDILTEYIEEYDVKKTAVFRSVCAMLHYFAGKHVRNMASVAGNIATASPISDLNPIWMASRAKLHLVSEERGTRTVTIDEKFFVAYRRTVIQPDEVIIAITIPFSGPTEHFRAYKQAQRREDDIAIVTSAFSADVDPDTKTIRHLRFAFGGMAPTTKLSTKAVTGVEGRKWNRELLDDMIVKIQEEFSLPPGVPGGMSRYRQALTMSFFFKYFTFVAHQLQIPGFEHFGIDERIGEPQLEGYQSTQIYADVPEGQPDHDAVGRPVMHQSGEKHVTGEAVYSFDVDVANMLHAALVTSPKAKGRIEYVDITEALELPGVVGYADHTDVPGSLLISHGQVPVFAKDEVSYHCQPIGVIVATDHETARRAANLVKVSIIAEEAIVTIEQAVAAKSFHWPAGHRIHSSLLKGDKVIETDWSKYDKIVKGEVKMGGQEHFYFETINCTAIPHENQEMEVIASTQGVSDCQIDVATALGFPMHKVVARVRRLGGGFGGKESCVGLFASITAVAANKLRKPVKFVLERFDDMAITGTRHPFSFKYKAALNNDNKLAGMEVHLFSNGGFAMELSKGVMERAVTHIDNVYNIENSNIYGRICKTNLASNTAFRGFGGPQGMFATETIMNHLAEQFNLNLNDFRKLNMYNEGDCTPFGMHLNQCNIRRCWDECLQLSDFDKRKTEIDALNKSSRYRKRGIYAVPTKFGIGFGFKQLNQAGALIHIYTDGTVLISYAGCEMGQGLHTKIIQIASRCLGVPIELIHVHETTTDKVPNQSPTAASVGSDLNGLAVQDACVKLSERLKPYKEKNPDGKWKDWVYACYVDRVSLSATGFGIIHHEPIDYNNGRGAELYGYCVYGVAVTEVEVDCLSGDHHVIRSDIVMDIGDSLNPAVDIGQIEGAFIQGYGLFTMEEIKIRPDGTRLTRGPGNYKIPSADDVPRHFNVKLLKGSSNNRGIFSSKAVGEPPLFLGVSALFAIKEAIKSYREDHGLTEYFTLDSPATAERIRMLCEDKITAKIPELPEKHTFSPWIADI</sequence>
<feature type="domain" description="2Fe-2S ferredoxin-type" evidence="21">
    <location>
        <begin position="18"/>
        <end position="105"/>
    </location>
</feature>
<evidence type="ECO:0000256" key="20">
    <source>
        <dbReference type="PIRSR" id="PIRSR000127-3"/>
    </source>
</evidence>
<dbReference type="PIRSF" id="PIRSF000127">
    <property type="entry name" value="Xanthine_DH"/>
    <property type="match status" value="1"/>
</dbReference>
<dbReference type="InterPro" id="IPR002346">
    <property type="entry name" value="Mopterin_DH_FAD-bd"/>
</dbReference>
<dbReference type="CDD" id="cd00207">
    <property type="entry name" value="fer2"/>
    <property type="match status" value="1"/>
</dbReference>
<comment type="cofactor">
    <cofactor evidence="1 19">
        <name>FAD</name>
        <dbReference type="ChEBI" id="CHEBI:57692"/>
    </cofactor>
</comment>
<dbReference type="SMART" id="SM01092">
    <property type="entry name" value="CO_deh_flav_C"/>
    <property type="match status" value="1"/>
</dbReference>
<dbReference type="WBParaSite" id="Pan_g19163.t1">
    <property type="protein sequence ID" value="Pan_g19163.t1"/>
    <property type="gene ID" value="Pan_g19163"/>
</dbReference>
<evidence type="ECO:0000256" key="11">
    <source>
        <dbReference type="ARBA" id="ARBA00023004"/>
    </source>
</evidence>
<reference evidence="24" key="2">
    <citation type="submission" date="2020-10" db="UniProtKB">
        <authorList>
            <consortium name="WormBaseParasite"/>
        </authorList>
    </citation>
    <scope>IDENTIFICATION</scope>
</reference>
<comment type="cofactor">
    <cofactor evidence="20">
        <name>Mo-molybdopterin</name>
        <dbReference type="ChEBI" id="CHEBI:71302"/>
    </cofactor>
    <text evidence="20">Binds 1 Mo-molybdopterin (Mo-MPT) cofactor per subunit.</text>
</comment>
<dbReference type="InterPro" id="IPR005107">
    <property type="entry name" value="CO_DH_flav_C"/>
</dbReference>
<dbReference type="PROSITE" id="PS51387">
    <property type="entry name" value="FAD_PCMH"/>
    <property type="match status" value="1"/>
</dbReference>
<dbReference type="InterPro" id="IPR016166">
    <property type="entry name" value="FAD-bd_PCMH"/>
</dbReference>
<dbReference type="PROSITE" id="PS51085">
    <property type="entry name" value="2FE2S_FER_2"/>
    <property type="match status" value="1"/>
</dbReference>
<dbReference type="InterPro" id="IPR016167">
    <property type="entry name" value="FAD-bd_PCMH_sub1"/>
</dbReference>
<comment type="subcellular location">
    <subcellularLocation>
        <location evidence="2">Peroxisome</location>
    </subcellularLocation>
</comment>
<dbReference type="FunFam" id="3.30.365.10:FF:000004">
    <property type="entry name" value="Xanthine dehydrogenase oxidase"/>
    <property type="match status" value="1"/>
</dbReference>
<feature type="binding site" evidence="20">
    <location>
        <position position="935"/>
    </location>
    <ligand>
        <name>Mo-molybdopterin</name>
        <dbReference type="ChEBI" id="CHEBI:71302"/>
    </ligand>
    <ligandPart>
        <name>Mo</name>
        <dbReference type="ChEBI" id="CHEBI:28685"/>
    </ligandPart>
</feature>
<evidence type="ECO:0000256" key="2">
    <source>
        <dbReference type="ARBA" id="ARBA00004275"/>
    </source>
</evidence>
<dbReference type="Gene3D" id="3.30.43.10">
    <property type="entry name" value="Uridine Diphospho-n-acetylenolpyruvylglucosamine Reductase, domain 2"/>
    <property type="match status" value="1"/>
</dbReference>
<dbReference type="FunFam" id="3.30.365.10:FF:000003">
    <property type="entry name" value="Aldehyde oxidase 1"/>
    <property type="match status" value="1"/>
</dbReference>
<dbReference type="Pfam" id="PF01799">
    <property type="entry name" value="Fer2_2"/>
    <property type="match status" value="1"/>
</dbReference>
<dbReference type="SUPFAM" id="SSF55447">
    <property type="entry name" value="CO dehydrogenase flavoprotein C-terminal domain-like"/>
    <property type="match status" value="1"/>
</dbReference>
<evidence type="ECO:0000256" key="5">
    <source>
        <dbReference type="ARBA" id="ARBA00022505"/>
    </source>
</evidence>
<keyword evidence="23" id="KW-1185">Reference proteome</keyword>
<evidence type="ECO:0000256" key="9">
    <source>
        <dbReference type="ARBA" id="ARBA00022827"/>
    </source>
</evidence>
<evidence type="ECO:0000256" key="8">
    <source>
        <dbReference type="ARBA" id="ARBA00022723"/>
    </source>
</evidence>
<dbReference type="InterPro" id="IPR036010">
    <property type="entry name" value="2Fe-2S_ferredoxin-like_sf"/>
</dbReference>
<keyword evidence="7 20" id="KW-0001">2Fe-2S</keyword>
<dbReference type="InterPro" id="IPR006058">
    <property type="entry name" value="2Fe2S_fd_BS"/>
</dbReference>
<dbReference type="Pfam" id="PF20256">
    <property type="entry name" value="MoCoBD_2"/>
    <property type="match status" value="1"/>
</dbReference>
<dbReference type="PANTHER" id="PTHR45444">
    <property type="entry name" value="XANTHINE DEHYDROGENASE"/>
    <property type="match status" value="1"/>
</dbReference>
<dbReference type="SUPFAM" id="SSF56176">
    <property type="entry name" value="FAD-binding/transporter-associated domain-like"/>
    <property type="match status" value="1"/>
</dbReference>
<feature type="binding site" evidence="19">
    <location>
        <position position="360"/>
    </location>
    <ligand>
        <name>FAD</name>
        <dbReference type="ChEBI" id="CHEBI:57692"/>
    </ligand>
</feature>
<dbReference type="PANTHER" id="PTHR45444:SF3">
    <property type="entry name" value="XANTHINE DEHYDROGENASE"/>
    <property type="match status" value="1"/>
</dbReference>
<dbReference type="Pfam" id="PF02738">
    <property type="entry name" value="MoCoBD_1"/>
    <property type="match status" value="1"/>
</dbReference>
<feature type="binding site" evidence="20">
    <location>
        <position position="790"/>
    </location>
    <ligand>
        <name>Mo-molybdopterin</name>
        <dbReference type="ChEBI" id="CHEBI:71302"/>
    </ligand>
    <ligandPart>
        <name>Mo</name>
        <dbReference type="ChEBI" id="CHEBI:28685"/>
    </ligandPart>
</feature>
<evidence type="ECO:0000256" key="18">
    <source>
        <dbReference type="PIRSR" id="PIRSR000127-1"/>
    </source>
</evidence>
<evidence type="ECO:0000313" key="24">
    <source>
        <dbReference type="WBParaSite" id="Pan_g19163.t1"/>
    </source>
</evidence>
<dbReference type="InterPro" id="IPR008274">
    <property type="entry name" value="AldOxase/xan_DH_MoCoBD1"/>
</dbReference>
<feature type="binding site" evidence="20">
    <location>
        <position position="163"/>
    </location>
    <ligand>
        <name>[2Fe-2S] cluster</name>
        <dbReference type="ChEBI" id="CHEBI:190135"/>
        <label>2</label>
    </ligand>
</feature>
<keyword evidence="14" id="KW-0576">Peroxisome</keyword>
<dbReference type="GO" id="GO:0005506">
    <property type="term" value="F:iron ion binding"/>
    <property type="evidence" value="ECO:0007669"/>
    <property type="project" value="InterPro"/>
</dbReference>
<dbReference type="Gene3D" id="1.10.150.120">
    <property type="entry name" value="[2Fe-2S]-binding domain"/>
    <property type="match status" value="1"/>
</dbReference>
<comment type="catalytic activity">
    <reaction evidence="16">
        <text>xanthine + NAD(+) + H2O = urate + NADH + H(+)</text>
        <dbReference type="Rhea" id="RHEA:16669"/>
        <dbReference type="ChEBI" id="CHEBI:15377"/>
        <dbReference type="ChEBI" id="CHEBI:15378"/>
        <dbReference type="ChEBI" id="CHEBI:17712"/>
        <dbReference type="ChEBI" id="CHEBI:17775"/>
        <dbReference type="ChEBI" id="CHEBI:57540"/>
        <dbReference type="ChEBI" id="CHEBI:57945"/>
        <dbReference type="EC" id="1.17.1.4"/>
    </reaction>
</comment>
<dbReference type="Gene3D" id="3.90.1170.50">
    <property type="entry name" value="Aldehyde oxidase/xanthine dehydrogenase, a/b hammerhead"/>
    <property type="match status" value="1"/>
</dbReference>
<dbReference type="Proteomes" id="UP000492821">
    <property type="component" value="Unassembled WGS sequence"/>
</dbReference>
<dbReference type="InterPro" id="IPR000674">
    <property type="entry name" value="Ald_Oxase/Xan_DH_a/b"/>
</dbReference>
<feature type="binding site" evidence="20">
    <location>
        <position position="1102"/>
    </location>
    <ligand>
        <name>Mo-molybdopterin</name>
        <dbReference type="ChEBI" id="CHEBI:71302"/>
    </ligand>
    <ligandPart>
        <name>Mo</name>
        <dbReference type="ChEBI" id="CHEBI:28685"/>
    </ligandPart>
</feature>
<comment type="catalytic activity">
    <reaction evidence="17">
        <text>hypoxanthine + NAD(+) + H2O = xanthine + NADH + H(+)</text>
        <dbReference type="Rhea" id="RHEA:24670"/>
        <dbReference type="ChEBI" id="CHEBI:15377"/>
        <dbReference type="ChEBI" id="CHEBI:15378"/>
        <dbReference type="ChEBI" id="CHEBI:17368"/>
        <dbReference type="ChEBI" id="CHEBI:17712"/>
        <dbReference type="ChEBI" id="CHEBI:57540"/>
        <dbReference type="ChEBI" id="CHEBI:57945"/>
        <dbReference type="EC" id="1.17.1.4"/>
    </reaction>
</comment>
<feature type="binding site" evidence="20">
    <location>
        <position position="65"/>
    </location>
    <ligand>
        <name>[2Fe-2S] cluster</name>
        <dbReference type="ChEBI" id="CHEBI:190135"/>
        <label>1</label>
    </ligand>
</feature>
<comment type="cofactor">
    <cofactor evidence="15">
        <name>[2Fe-2S] cluster</name>
        <dbReference type="ChEBI" id="CHEBI:190135"/>
    </cofactor>
</comment>
<feature type="binding site" evidence="20">
    <location>
        <position position="821"/>
    </location>
    <ligand>
        <name>Mo-molybdopterin</name>
        <dbReference type="ChEBI" id="CHEBI:71302"/>
    </ligand>
    <ligandPart>
        <name>Mo</name>
        <dbReference type="ChEBI" id="CHEBI:28685"/>
    </ligandPart>
</feature>
<dbReference type="Pfam" id="PF01315">
    <property type="entry name" value="Ald_Xan_dh_C"/>
    <property type="match status" value="1"/>
</dbReference>
<feature type="active site" description="Proton acceptor" evidence="18">
    <location>
        <position position="1285"/>
    </location>
</feature>
<dbReference type="SUPFAM" id="SSF54665">
    <property type="entry name" value="CO dehydrogenase molybdoprotein N-domain-like"/>
    <property type="match status" value="1"/>
</dbReference>
<dbReference type="InterPro" id="IPR046867">
    <property type="entry name" value="AldOxase/xan_DH_MoCoBD2"/>
</dbReference>
<keyword evidence="10" id="KW-0560">Oxidoreductase</keyword>
<feature type="binding site" evidence="20">
    <location>
        <position position="87"/>
    </location>
    <ligand>
        <name>[2Fe-2S] cluster</name>
        <dbReference type="ChEBI" id="CHEBI:190135"/>
        <label>1</label>
    </ligand>
</feature>
<accession>A0A7E4VC18</accession>
<protein>
    <recommendedName>
        <fullName evidence="4">xanthine dehydrogenase</fullName>
        <ecNumber evidence="4">1.17.1.4</ecNumber>
    </recommendedName>
</protein>
<dbReference type="GO" id="GO:0004854">
    <property type="term" value="F:xanthine dehydrogenase activity"/>
    <property type="evidence" value="ECO:0007669"/>
    <property type="project" value="UniProtKB-EC"/>
</dbReference>
<dbReference type="EC" id="1.17.1.4" evidence="4"/>
<dbReference type="InterPro" id="IPR036884">
    <property type="entry name" value="2Fe-2S-bd_dom_sf"/>
</dbReference>
<dbReference type="InterPro" id="IPR012675">
    <property type="entry name" value="Beta-grasp_dom_sf"/>
</dbReference>
<keyword evidence="13" id="KW-0520">NAD</keyword>
<keyword evidence="6" id="KW-0285">Flavoprotein</keyword>
<dbReference type="InterPro" id="IPR014307">
    <property type="entry name" value="Xanthine_DH_ssu"/>
</dbReference>
<dbReference type="GO" id="GO:0071949">
    <property type="term" value="F:FAD binding"/>
    <property type="evidence" value="ECO:0007669"/>
    <property type="project" value="InterPro"/>
</dbReference>
<dbReference type="FunFam" id="3.30.43.10:FF:000001">
    <property type="entry name" value="Xanthine dehydrogenase/oxidase"/>
    <property type="match status" value="1"/>
</dbReference>
<feature type="binding site" evidence="19">
    <location>
        <begin position="370"/>
        <end position="374"/>
    </location>
    <ligand>
        <name>FAD</name>
        <dbReference type="ChEBI" id="CHEBI:57692"/>
    </ligand>
</feature>
<proteinExistence type="inferred from homology"/>
<evidence type="ECO:0000256" key="7">
    <source>
        <dbReference type="ARBA" id="ARBA00022714"/>
    </source>
</evidence>
<keyword evidence="8 20" id="KW-0479">Metal-binding</keyword>
<dbReference type="Pfam" id="PF00941">
    <property type="entry name" value="FAD_binding_5"/>
    <property type="match status" value="1"/>
</dbReference>
<evidence type="ECO:0000256" key="10">
    <source>
        <dbReference type="ARBA" id="ARBA00023002"/>
    </source>
</evidence>